<accession>A0ACC0UPN0</accession>
<evidence type="ECO:0000313" key="2">
    <source>
        <dbReference type="Proteomes" id="UP001207468"/>
    </source>
</evidence>
<sequence length="167" mass="18858">MSGAKFEIVHVPSVGQSGRDQLRQQCHAVRVDVFHREQGFPLDGEIDEPDEAAEHFLLRLLPSLQPIGTVRAVRASSRGVPCYKLGRLAVLKDFRNYHFGRELVFALHEWIITDSRSRGERLAKVVCHSQIPVKAFYARFGYAPEGEEFDEEGAPHQLMVVHLSLSP</sequence>
<name>A0ACC0UPN0_9AGAM</name>
<dbReference type="EMBL" id="JAGFNK010000002">
    <property type="protein sequence ID" value="KAI9513270.1"/>
    <property type="molecule type" value="Genomic_DNA"/>
</dbReference>
<evidence type="ECO:0000313" key="1">
    <source>
        <dbReference type="EMBL" id="KAI9513270.1"/>
    </source>
</evidence>
<reference evidence="1" key="1">
    <citation type="submission" date="2021-03" db="EMBL/GenBank/DDBJ databases">
        <title>Evolutionary priming and transition to the ectomycorrhizal habit in an iconic lineage of mushroom-forming fungi: is preadaptation a requirement?</title>
        <authorList>
            <consortium name="DOE Joint Genome Institute"/>
            <person name="Looney B.P."/>
            <person name="Miyauchi S."/>
            <person name="Morin E."/>
            <person name="Drula E."/>
            <person name="Courty P.E."/>
            <person name="Chicoki N."/>
            <person name="Fauchery L."/>
            <person name="Kohler A."/>
            <person name="Kuo A."/>
            <person name="LaButti K."/>
            <person name="Pangilinan J."/>
            <person name="Lipzen A."/>
            <person name="Riley R."/>
            <person name="Andreopoulos W."/>
            <person name="He G."/>
            <person name="Johnson J."/>
            <person name="Barry K.W."/>
            <person name="Grigoriev I.V."/>
            <person name="Nagy L."/>
            <person name="Hibbett D."/>
            <person name="Henrissat B."/>
            <person name="Matheny P.B."/>
            <person name="Labbe J."/>
            <person name="Martin A.F."/>
        </authorList>
    </citation>
    <scope>NUCLEOTIDE SEQUENCE</scope>
    <source>
        <strain evidence="1">BPL698</strain>
    </source>
</reference>
<protein>
    <submittedName>
        <fullName evidence="1">Acyl-CoA N-acyltransferase</fullName>
    </submittedName>
</protein>
<gene>
    <name evidence="1" type="ORF">F5148DRAFT_287580</name>
</gene>
<proteinExistence type="predicted"/>
<comment type="caution">
    <text evidence="1">The sequence shown here is derived from an EMBL/GenBank/DDBJ whole genome shotgun (WGS) entry which is preliminary data.</text>
</comment>
<keyword evidence="2" id="KW-1185">Reference proteome</keyword>
<dbReference type="Proteomes" id="UP001207468">
    <property type="component" value="Unassembled WGS sequence"/>
</dbReference>
<organism evidence="1 2">
    <name type="scientific">Russula earlei</name>
    <dbReference type="NCBI Taxonomy" id="71964"/>
    <lineage>
        <taxon>Eukaryota</taxon>
        <taxon>Fungi</taxon>
        <taxon>Dikarya</taxon>
        <taxon>Basidiomycota</taxon>
        <taxon>Agaricomycotina</taxon>
        <taxon>Agaricomycetes</taxon>
        <taxon>Russulales</taxon>
        <taxon>Russulaceae</taxon>
        <taxon>Russula</taxon>
    </lineage>
</organism>